<reference evidence="2" key="1">
    <citation type="submission" date="2018-01" db="EMBL/GenBank/DDBJ databases">
        <title>An insight into the sialome of Amazonian anophelines.</title>
        <authorList>
            <person name="Ribeiro J.M."/>
            <person name="Scarpassa V."/>
            <person name="Calvo E."/>
        </authorList>
    </citation>
    <scope>NUCLEOTIDE SEQUENCE</scope>
</reference>
<evidence type="ECO:0000256" key="1">
    <source>
        <dbReference type="SAM" id="Phobius"/>
    </source>
</evidence>
<protein>
    <submittedName>
        <fullName evidence="2">Uncharacterized protein</fullName>
    </submittedName>
</protein>
<feature type="transmembrane region" description="Helical" evidence="1">
    <location>
        <begin position="23"/>
        <end position="43"/>
    </location>
</feature>
<keyword evidence="1" id="KW-0472">Membrane</keyword>
<name>A0A2M4CXC4_ANODA</name>
<keyword evidence="1" id="KW-0812">Transmembrane</keyword>
<dbReference type="EMBL" id="GGFL01005804">
    <property type="protein sequence ID" value="MBW69982.1"/>
    <property type="molecule type" value="Transcribed_RNA"/>
</dbReference>
<proteinExistence type="predicted"/>
<accession>A0A2M4CXC4</accession>
<keyword evidence="1" id="KW-1133">Transmembrane helix</keyword>
<feature type="transmembrane region" description="Helical" evidence="1">
    <location>
        <begin position="87"/>
        <end position="109"/>
    </location>
</feature>
<dbReference type="AlphaFoldDB" id="A0A2M4CXC4"/>
<organism evidence="2">
    <name type="scientific">Anopheles darlingi</name>
    <name type="common">Mosquito</name>
    <dbReference type="NCBI Taxonomy" id="43151"/>
    <lineage>
        <taxon>Eukaryota</taxon>
        <taxon>Metazoa</taxon>
        <taxon>Ecdysozoa</taxon>
        <taxon>Arthropoda</taxon>
        <taxon>Hexapoda</taxon>
        <taxon>Insecta</taxon>
        <taxon>Pterygota</taxon>
        <taxon>Neoptera</taxon>
        <taxon>Endopterygota</taxon>
        <taxon>Diptera</taxon>
        <taxon>Nematocera</taxon>
        <taxon>Culicoidea</taxon>
        <taxon>Culicidae</taxon>
        <taxon>Anophelinae</taxon>
        <taxon>Anopheles</taxon>
    </lineage>
</organism>
<evidence type="ECO:0000313" key="2">
    <source>
        <dbReference type="EMBL" id="MBW69982.1"/>
    </source>
</evidence>
<sequence>MHHRAFTPRSVSSVCSGSSSRSLVLLVFFSPSNSVFVPFFIVASSLSEHTLNCFIVVATILFPIRCEQGPLKWWYSALRTCSPESKFREMATIALMCMYVCVCVCLWHSTLCELFASINGWL</sequence>